<protein>
    <submittedName>
        <fullName evidence="1">Uncharacterized protein</fullName>
    </submittedName>
</protein>
<reference evidence="1" key="1">
    <citation type="submission" date="2013-03" db="EMBL/GenBank/DDBJ databases">
        <authorList>
            <person name="Harkins D.M."/>
            <person name="Durkin A.S."/>
            <person name="Brinkac L.M."/>
            <person name="Haft D.H."/>
            <person name="Selengut J.D."/>
            <person name="Sanka R."/>
            <person name="DePew J."/>
            <person name="Purushe J."/>
            <person name="Hartskeerl R.A."/>
            <person name="Ahmed A."/>
            <person name="van der Linden H."/>
            <person name="Goris M.G.A."/>
            <person name="Vinetz J.M."/>
            <person name="Sutton G.G."/>
            <person name="Nierman W.C."/>
            <person name="Fouts D.E."/>
        </authorList>
    </citation>
    <scope>NUCLEOTIDE SEQUENCE [LARGE SCALE GENOMIC DNA]</scope>
    <source>
        <strain evidence="1">ICFT</strain>
    </source>
</reference>
<evidence type="ECO:0000313" key="2">
    <source>
        <dbReference type="Proteomes" id="UP000012313"/>
    </source>
</evidence>
<sequence>MFIGVRSFLYFAKKRKPILAIRFLGISGRQLRTTLWIREETSARHVIRHSNEKVAPVLAENRSVLF</sequence>
<dbReference type="EMBL" id="AOHC02000021">
    <property type="protein sequence ID" value="EMY78605.1"/>
    <property type="molecule type" value="Genomic_DNA"/>
</dbReference>
<dbReference type="AlphaFoldDB" id="N1WI28"/>
<gene>
    <name evidence="1" type="ORF">LEP1GSC060_3842</name>
</gene>
<evidence type="ECO:0000313" key="1">
    <source>
        <dbReference type="EMBL" id="EMY78605.1"/>
    </source>
</evidence>
<organism evidence="1 2">
    <name type="scientific">Leptospira weilii serovar Ranarum str. ICFT</name>
    <dbReference type="NCBI Taxonomy" id="1218598"/>
    <lineage>
        <taxon>Bacteria</taxon>
        <taxon>Pseudomonadati</taxon>
        <taxon>Spirochaetota</taxon>
        <taxon>Spirochaetia</taxon>
        <taxon>Leptospirales</taxon>
        <taxon>Leptospiraceae</taxon>
        <taxon>Leptospira</taxon>
    </lineage>
</organism>
<name>N1WI28_9LEPT</name>
<comment type="caution">
    <text evidence="1">The sequence shown here is derived from an EMBL/GenBank/DDBJ whole genome shotgun (WGS) entry which is preliminary data.</text>
</comment>
<proteinExistence type="predicted"/>
<dbReference type="Proteomes" id="UP000012313">
    <property type="component" value="Unassembled WGS sequence"/>
</dbReference>
<accession>N1WI28</accession>
<keyword evidence="2" id="KW-1185">Reference proteome</keyword>